<evidence type="ECO:0000259" key="11">
    <source>
        <dbReference type="PROSITE" id="PS50929"/>
    </source>
</evidence>
<comment type="subcellular location">
    <subcellularLocation>
        <location evidence="1">Cell membrane</location>
        <topology evidence="1">Multi-pass membrane protein</topology>
    </subcellularLocation>
</comment>
<dbReference type="PANTHER" id="PTHR24221:SF499">
    <property type="entry name" value="FATTY ACID ABC TRANSPORTER ATP-BINDING_PERMEASE PROTEIN"/>
    <property type="match status" value="1"/>
</dbReference>
<dbReference type="STRING" id="180978.B2G44_01460"/>
<dbReference type="AlphaFoldDB" id="A0A1S9M157"/>
<feature type="domain" description="ABC transporter" evidence="10">
    <location>
        <begin position="377"/>
        <end position="611"/>
    </location>
</feature>
<evidence type="ECO:0000259" key="10">
    <source>
        <dbReference type="PROSITE" id="PS50893"/>
    </source>
</evidence>
<feature type="transmembrane region" description="Helical" evidence="9">
    <location>
        <begin position="20"/>
        <end position="44"/>
    </location>
</feature>
<dbReference type="PROSITE" id="PS00211">
    <property type="entry name" value="ABC_TRANSPORTER_1"/>
    <property type="match status" value="1"/>
</dbReference>
<feature type="transmembrane region" description="Helical" evidence="9">
    <location>
        <begin position="269"/>
        <end position="292"/>
    </location>
</feature>
<dbReference type="Pfam" id="PF00664">
    <property type="entry name" value="ABC_membrane"/>
    <property type="match status" value="1"/>
</dbReference>
<keyword evidence="5" id="KW-0547">Nucleotide-binding</keyword>
<feature type="transmembrane region" description="Helical" evidence="9">
    <location>
        <begin position="79"/>
        <end position="104"/>
    </location>
</feature>
<evidence type="ECO:0000256" key="4">
    <source>
        <dbReference type="ARBA" id="ARBA00022692"/>
    </source>
</evidence>
<dbReference type="InterPro" id="IPR003593">
    <property type="entry name" value="AAA+_ATPase"/>
</dbReference>
<accession>A0A1S9M157</accession>
<keyword evidence="6 12" id="KW-0067">ATP-binding</keyword>
<dbReference type="OrthoDB" id="383768at2"/>
<keyword evidence="7 9" id="KW-1133">Transmembrane helix</keyword>
<dbReference type="InterPro" id="IPR036640">
    <property type="entry name" value="ABC1_TM_sf"/>
</dbReference>
<name>A0A1S9M157_9MOLU</name>
<dbReference type="InterPro" id="IPR039421">
    <property type="entry name" value="Type_1_exporter"/>
</dbReference>
<dbReference type="FunFam" id="3.40.50.300:FF:000287">
    <property type="entry name" value="Multidrug ABC transporter ATP-binding protein"/>
    <property type="match status" value="1"/>
</dbReference>
<reference evidence="13 14" key="1">
    <citation type="submission" date="2017-02" db="EMBL/GenBank/DDBJ databases">
        <title>A draft genome of 'Candidatus Phytoplasma aurantifolia' the agent of the witches-broom disease of lime.</title>
        <authorList>
            <person name="Foissac X."/>
            <person name="Carle P."/>
        </authorList>
    </citation>
    <scope>NUCLEOTIDE SEQUENCE [LARGE SCALE GENOMIC DNA]</scope>
    <source>
        <strain evidence="13 14">WBDL</strain>
    </source>
</reference>
<dbReference type="GO" id="GO:0005524">
    <property type="term" value="F:ATP binding"/>
    <property type="evidence" value="ECO:0007669"/>
    <property type="project" value="UniProtKB-KW"/>
</dbReference>
<evidence type="ECO:0000313" key="13">
    <source>
        <dbReference type="EMBL" id="OOP58902.1"/>
    </source>
</evidence>
<gene>
    <name evidence="13" type="ORF">B2G44_01460</name>
    <name evidence="12" type="ORF">OC712_02190</name>
</gene>
<dbReference type="Proteomes" id="UP001383392">
    <property type="component" value="Unassembled WGS sequence"/>
</dbReference>
<dbReference type="RefSeq" id="WP_078123084.1">
    <property type="nucleotide sequence ID" value="NZ_JAOSJG010000024.1"/>
</dbReference>
<feature type="domain" description="ABC transmembrane type-1" evidence="11">
    <location>
        <begin position="16"/>
        <end position="343"/>
    </location>
</feature>
<dbReference type="Proteomes" id="UP000189722">
    <property type="component" value="Unassembled WGS sequence"/>
</dbReference>
<dbReference type="PROSITE" id="PS50929">
    <property type="entry name" value="ABC_TM1F"/>
    <property type="match status" value="1"/>
</dbReference>
<evidence type="ECO:0000256" key="6">
    <source>
        <dbReference type="ARBA" id="ARBA00022840"/>
    </source>
</evidence>
<evidence type="ECO:0000256" key="7">
    <source>
        <dbReference type="ARBA" id="ARBA00022989"/>
    </source>
</evidence>
<evidence type="ECO:0000313" key="15">
    <source>
        <dbReference type="Proteomes" id="UP001383392"/>
    </source>
</evidence>
<dbReference type="GO" id="GO:0016887">
    <property type="term" value="F:ATP hydrolysis activity"/>
    <property type="evidence" value="ECO:0007669"/>
    <property type="project" value="InterPro"/>
</dbReference>
<evidence type="ECO:0000256" key="1">
    <source>
        <dbReference type="ARBA" id="ARBA00004651"/>
    </source>
</evidence>
<evidence type="ECO:0000256" key="2">
    <source>
        <dbReference type="ARBA" id="ARBA00005417"/>
    </source>
</evidence>
<dbReference type="InterPro" id="IPR011527">
    <property type="entry name" value="ABC1_TM_dom"/>
</dbReference>
<evidence type="ECO:0000256" key="8">
    <source>
        <dbReference type="ARBA" id="ARBA00023136"/>
    </source>
</evidence>
<evidence type="ECO:0000256" key="3">
    <source>
        <dbReference type="ARBA" id="ARBA00022448"/>
    </source>
</evidence>
<dbReference type="Pfam" id="PF00005">
    <property type="entry name" value="ABC_tran"/>
    <property type="match status" value="1"/>
</dbReference>
<protein>
    <submittedName>
        <fullName evidence="12">ABC transporter ATP-binding protein/permease</fullName>
    </submittedName>
    <submittedName>
        <fullName evidence="13">Multidrug ABC transporter permease</fullName>
    </submittedName>
</protein>
<dbReference type="InterPro" id="IPR003439">
    <property type="entry name" value="ABC_transporter-like_ATP-bd"/>
</dbReference>
<proteinExistence type="inferred from homology"/>
<organism evidence="13 14">
    <name type="scientific">Candidatus Phytoplasma citri</name>
    <dbReference type="NCBI Taxonomy" id="180978"/>
    <lineage>
        <taxon>Bacteria</taxon>
        <taxon>Bacillati</taxon>
        <taxon>Mycoplasmatota</taxon>
        <taxon>Mollicutes</taxon>
        <taxon>Acholeplasmatales</taxon>
        <taxon>Acholeplasmataceae</taxon>
        <taxon>Candidatus Phytoplasma</taxon>
        <taxon>16SrII (Peanut WB group)</taxon>
    </lineage>
</organism>
<feature type="transmembrane region" description="Helical" evidence="9">
    <location>
        <begin position="186"/>
        <end position="205"/>
    </location>
</feature>
<keyword evidence="4 9" id="KW-0812">Transmembrane</keyword>
<dbReference type="SMART" id="SM00382">
    <property type="entry name" value="AAA"/>
    <property type="match status" value="1"/>
</dbReference>
<feature type="transmembrane region" description="Helical" evidence="9">
    <location>
        <begin position="162"/>
        <end position="180"/>
    </location>
</feature>
<dbReference type="EMBL" id="JAOSJG010000024">
    <property type="protein sequence ID" value="MEK0309281.1"/>
    <property type="molecule type" value="Genomic_DNA"/>
</dbReference>
<dbReference type="PROSITE" id="PS50893">
    <property type="entry name" value="ABC_TRANSPORTER_2"/>
    <property type="match status" value="1"/>
</dbReference>
<dbReference type="GO" id="GO:0005886">
    <property type="term" value="C:plasma membrane"/>
    <property type="evidence" value="ECO:0007669"/>
    <property type="project" value="UniProtKB-SubCell"/>
</dbReference>
<comment type="caution">
    <text evidence="13">The sequence shown here is derived from an EMBL/GenBank/DDBJ whole genome shotgun (WGS) entry which is preliminary data.</text>
</comment>
<sequence length="614" mass="70734">MKKIFYFLQPFRKEILVSIFLIFLVAAIDAFIVIFEGNIIINFIQNNFNNNSKLIYVDNIILNFIRQKLLSNFQIISEYMSYIILLLCINLFLYFLCIIARFIYNKLIIVIIHKSIQNIRQSVYQKMLKLPISYFENNTIGNIMSIVINDLETVSNGLQQSCVAFVLSCFSIIMIIFIMFWANLRFALLICLMIPSSLSVIWLINKKARSVFIQRFEKTGEYLGFLQEKYTGHKEIILYNQQSNNISDFQNLNQQLAYIIFKSNWISGLVMPIINSFTYIVMTFIVVIGYFLLNYQNTEIPYLLFKLGFGTIQLGLFQSFIKYIWRLGNPLRDLSQMFVILQSTSSAANRVLNFLSENEELDAKNNLIIPDSVQGYVKFSNVNFQYQIDQPILCDISFEIDKHKMVAIVGPTGSGKTSLVNLLVRFYDVTSGTISIDGIDISTIPKSDLRKMIGIVVQDSWLFHGTIMDNIRYGNFDATEEQVIQAAKQVNVHDFIMTKQDGYNTMINEELDNISQGEKQLITIARTFLNNPSIVILDEATASVDTQIEIIFQESMQKLLKNKTSFVIAHRLSTIVNADIILVLQNGLLVEKGSHIELLNKKGFYYNLYNSQFQ</sequence>
<dbReference type="SUPFAM" id="SSF90123">
    <property type="entry name" value="ABC transporter transmembrane region"/>
    <property type="match status" value="1"/>
</dbReference>
<dbReference type="CDD" id="cd03254">
    <property type="entry name" value="ABCC_Glucan_exporter_like"/>
    <property type="match status" value="1"/>
</dbReference>
<keyword evidence="8 9" id="KW-0472">Membrane</keyword>
<dbReference type="CDD" id="cd18547">
    <property type="entry name" value="ABC_6TM_Tm288_like"/>
    <property type="match status" value="1"/>
</dbReference>
<dbReference type="Gene3D" id="1.20.1560.10">
    <property type="entry name" value="ABC transporter type 1, transmembrane domain"/>
    <property type="match status" value="1"/>
</dbReference>
<keyword evidence="15" id="KW-1185">Reference proteome</keyword>
<dbReference type="Gene3D" id="3.40.50.300">
    <property type="entry name" value="P-loop containing nucleotide triphosphate hydrolases"/>
    <property type="match status" value="1"/>
</dbReference>
<dbReference type="InterPro" id="IPR027417">
    <property type="entry name" value="P-loop_NTPase"/>
</dbReference>
<evidence type="ECO:0000256" key="5">
    <source>
        <dbReference type="ARBA" id="ARBA00022741"/>
    </source>
</evidence>
<evidence type="ECO:0000313" key="14">
    <source>
        <dbReference type="Proteomes" id="UP000189722"/>
    </source>
</evidence>
<keyword evidence="3" id="KW-0813">Transport</keyword>
<comment type="similarity">
    <text evidence="2">Belongs to the ABC transporter superfamily.</text>
</comment>
<dbReference type="InterPro" id="IPR017871">
    <property type="entry name" value="ABC_transporter-like_CS"/>
</dbReference>
<dbReference type="GO" id="GO:0140359">
    <property type="term" value="F:ABC-type transporter activity"/>
    <property type="evidence" value="ECO:0007669"/>
    <property type="project" value="InterPro"/>
</dbReference>
<evidence type="ECO:0000256" key="9">
    <source>
        <dbReference type="SAM" id="Phobius"/>
    </source>
</evidence>
<dbReference type="PANTHER" id="PTHR24221">
    <property type="entry name" value="ATP-BINDING CASSETTE SUB-FAMILY B"/>
    <property type="match status" value="1"/>
</dbReference>
<dbReference type="EMBL" id="MWKN01000043">
    <property type="protein sequence ID" value="OOP58902.1"/>
    <property type="molecule type" value="Genomic_DNA"/>
</dbReference>
<reference evidence="12 15" key="2">
    <citation type="journal article" date="2023" name="Int. J. Syst. Evol. Microbiol.">
        <title>The observation of taxonomic boundaries for the 16SrII and 16SrXXV phytoplasmas using genome-based delimitation.</title>
        <authorList>
            <person name="Rodrigues Jardim B."/>
            <person name="Tran-Nguyen L.T.T."/>
            <person name="Gambley C."/>
            <person name="Al-Sadi A.M."/>
            <person name="Al-Subhi A.M."/>
            <person name="Foissac X."/>
            <person name="Salar P."/>
            <person name="Cai H."/>
            <person name="Yang J.Y."/>
            <person name="Davis R."/>
            <person name="Jones L."/>
            <person name="Rodoni B."/>
            <person name="Constable F.E."/>
        </authorList>
    </citation>
    <scope>NUCLEOTIDE SEQUENCE [LARGE SCALE GENOMIC DNA]</scope>
    <source>
        <strain evidence="12">BAWM-OMN-P75</strain>
    </source>
</reference>
<evidence type="ECO:0000313" key="12">
    <source>
        <dbReference type="EMBL" id="MEK0309281.1"/>
    </source>
</evidence>
<dbReference type="SUPFAM" id="SSF52540">
    <property type="entry name" value="P-loop containing nucleoside triphosphate hydrolases"/>
    <property type="match status" value="1"/>
</dbReference>